<dbReference type="EMBL" id="BT124260">
    <property type="protein sequence ID" value="ADE77524.1"/>
    <property type="molecule type" value="mRNA"/>
</dbReference>
<proteinExistence type="evidence at transcript level"/>
<organism evidence="1">
    <name type="scientific">Picea sitchensis</name>
    <name type="common">Sitka spruce</name>
    <name type="synonym">Pinus sitchensis</name>
    <dbReference type="NCBI Taxonomy" id="3332"/>
    <lineage>
        <taxon>Eukaryota</taxon>
        <taxon>Viridiplantae</taxon>
        <taxon>Streptophyta</taxon>
        <taxon>Embryophyta</taxon>
        <taxon>Tracheophyta</taxon>
        <taxon>Spermatophyta</taxon>
        <taxon>Pinopsida</taxon>
        <taxon>Pinidae</taxon>
        <taxon>Conifers I</taxon>
        <taxon>Pinales</taxon>
        <taxon>Pinaceae</taxon>
        <taxon>Picea</taxon>
    </lineage>
</organism>
<dbReference type="InterPro" id="IPR042462">
    <property type="entry name" value="ARMC7"/>
</dbReference>
<accession>D5ADA5</accession>
<dbReference type="PANTHER" id="PTHR46263">
    <property type="entry name" value="ARMADILLO REPEAT-CONTAINING PROTEIN 7"/>
    <property type="match status" value="1"/>
</dbReference>
<protein>
    <submittedName>
        <fullName evidence="1">Uncharacterized protein</fullName>
    </submittedName>
</protein>
<evidence type="ECO:0000313" key="1">
    <source>
        <dbReference type="EMBL" id="ADE77524.1"/>
    </source>
</evidence>
<sequence length="50" mass="5921">MFTNDERQKQRTGKYGTSREQYLQELVTEFQKTPNEESKEQIVAHLANFA</sequence>
<reference evidence="1" key="1">
    <citation type="submission" date="2010-04" db="EMBL/GenBank/DDBJ databases">
        <authorList>
            <person name="Reid K.E."/>
            <person name="Liao N."/>
            <person name="Chan S."/>
            <person name="Docking R."/>
            <person name="Taylor G."/>
            <person name="Moore R."/>
            <person name="Mayo M."/>
            <person name="Munro S."/>
            <person name="King J."/>
            <person name="Yanchuk A."/>
            <person name="Holt R."/>
            <person name="Jones S."/>
            <person name="Marra M."/>
            <person name="Ritland C.E."/>
            <person name="Ritland K."/>
            <person name="Bohlmann J."/>
        </authorList>
    </citation>
    <scope>NUCLEOTIDE SEQUENCE</scope>
    <source>
        <tissue evidence="1">Bud</tissue>
    </source>
</reference>
<dbReference type="AlphaFoldDB" id="D5ADA5"/>
<name>D5ADA5_PICSI</name>
<dbReference type="PANTHER" id="PTHR46263:SF1">
    <property type="entry name" value="ARMADILLO REPEAT-CONTAINING PROTEIN 7"/>
    <property type="match status" value="1"/>
</dbReference>